<sequence length="91" mass="10444">MVDYALTDLKPRCALQRLSRHMGIPTTKHTRKEGHVFRNNFPWAIGILVYLIIIGLLYASLAPHLFVPPQMLKTQGVIKMKTNLALPRRDH</sequence>
<accession>A0A2R6BVU4</accession>
<dbReference type="EMBL" id="NEXL01000022">
    <property type="protein sequence ID" value="PSO02768.1"/>
    <property type="molecule type" value="Genomic_DNA"/>
</dbReference>
<reference evidence="2 3" key="1">
    <citation type="submission" date="2017-04" db="EMBL/GenBank/DDBJ databases">
        <title>Novel microbial lineages endemic to geothermal iron-oxide mats fill important gaps in the evolutionary history of Archaea.</title>
        <authorList>
            <person name="Jay Z.J."/>
            <person name="Beam J.P."/>
            <person name="Dlakic M."/>
            <person name="Rusch D.B."/>
            <person name="Kozubal M.A."/>
            <person name="Inskeep W.P."/>
        </authorList>
    </citation>
    <scope>NUCLEOTIDE SEQUENCE [LARGE SCALE GENOMIC DNA]</scope>
    <source>
        <strain evidence="2">ECH_B_SAG-E12</strain>
    </source>
</reference>
<organism evidence="2 3">
    <name type="scientific">Candidatus Marsarchaeota G2 archaeon ECH_B_SAG-E12</name>
    <dbReference type="NCBI Taxonomy" id="1978164"/>
    <lineage>
        <taxon>Archaea</taxon>
        <taxon>Candidatus Marsarchaeota</taxon>
        <taxon>Candidatus Marsarchaeota group 2</taxon>
    </lineage>
</organism>
<protein>
    <submittedName>
        <fullName evidence="2">Uncharacterized protein</fullName>
    </submittedName>
</protein>
<evidence type="ECO:0000256" key="1">
    <source>
        <dbReference type="SAM" id="Phobius"/>
    </source>
</evidence>
<dbReference type="AlphaFoldDB" id="A0A2R6BVU4"/>
<feature type="transmembrane region" description="Helical" evidence="1">
    <location>
        <begin position="41"/>
        <end position="61"/>
    </location>
</feature>
<evidence type="ECO:0000313" key="3">
    <source>
        <dbReference type="Proteomes" id="UP000240925"/>
    </source>
</evidence>
<dbReference type="Proteomes" id="UP000240925">
    <property type="component" value="Unassembled WGS sequence"/>
</dbReference>
<evidence type="ECO:0000313" key="2">
    <source>
        <dbReference type="EMBL" id="PSO02768.1"/>
    </source>
</evidence>
<comment type="caution">
    <text evidence="2">The sequence shown here is derived from an EMBL/GenBank/DDBJ whole genome shotgun (WGS) entry which is preliminary data.</text>
</comment>
<keyword evidence="1" id="KW-0812">Transmembrane</keyword>
<proteinExistence type="predicted"/>
<gene>
    <name evidence="2" type="ORF">B9Q10_01025</name>
</gene>
<name>A0A2R6BVU4_9ARCH</name>
<keyword evidence="1" id="KW-0472">Membrane</keyword>
<keyword evidence="1" id="KW-1133">Transmembrane helix</keyword>